<keyword evidence="7" id="KW-0472">Membrane</keyword>
<feature type="transmembrane region" description="Helical" evidence="7">
    <location>
        <begin position="62"/>
        <end position="84"/>
    </location>
</feature>
<dbReference type="SMART" id="SM00387">
    <property type="entry name" value="HATPase_c"/>
    <property type="match status" value="1"/>
</dbReference>
<evidence type="ECO:0000256" key="3">
    <source>
        <dbReference type="ARBA" id="ARBA00022553"/>
    </source>
</evidence>
<protein>
    <recommendedName>
        <fullName evidence="2">histidine kinase</fullName>
        <ecNumber evidence="2">2.7.13.3</ecNumber>
    </recommendedName>
</protein>
<comment type="catalytic activity">
    <reaction evidence="1">
        <text>ATP + protein L-histidine = ADP + protein N-phospho-L-histidine.</text>
        <dbReference type="EC" id="2.7.13.3"/>
    </reaction>
</comment>
<evidence type="ECO:0000256" key="7">
    <source>
        <dbReference type="SAM" id="Phobius"/>
    </source>
</evidence>
<keyword evidence="4" id="KW-0808">Transferase</keyword>
<feature type="transmembrane region" description="Helical" evidence="7">
    <location>
        <begin position="96"/>
        <end position="117"/>
    </location>
</feature>
<comment type="caution">
    <text evidence="9">The sequence shown here is derived from an EMBL/GenBank/DDBJ whole genome shotgun (WGS) entry which is preliminary data.</text>
</comment>
<accession>A0A1G2BX73</accession>
<evidence type="ECO:0000313" key="10">
    <source>
        <dbReference type="Proteomes" id="UP000177626"/>
    </source>
</evidence>
<dbReference type="InterPro" id="IPR003594">
    <property type="entry name" value="HATPase_dom"/>
</dbReference>
<evidence type="ECO:0000256" key="1">
    <source>
        <dbReference type="ARBA" id="ARBA00000085"/>
    </source>
</evidence>
<dbReference type="Gene3D" id="3.30.450.40">
    <property type="match status" value="2"/>
</dbReference>
<dbReference type="InterPro" id="IPR003661">
    <property type="entry name" value="HisK_dim/P_dom"/>
</dbReference>
<evidence type="ECO:0000256" key="5">
    <source>
        <dbReference type="ARBA" id="ARBA00022777"/>
    </source>
</evidence>
<feature type="coiled-coil region" evidence="6">
    <location>
        <begin position="669"/>
        <end position="696"/>
    </location>
</feature>
<sequence length="939" mass="105857">MNAFPLSSLITAILSLALSLFVYWRGGKSILNRLWARTSLTISFWSFGLFGVTFFSDYNYAYFSQTILDIAGVFLAVFFVHFVFKLVEKNNKFYRFLLYIFYSVATLLAILSFTKYFKVGLKPVFEFRYWIDPGPIYIIFPIFFLILAVVSITLLIIARASFSGIKSQQIKYVLYTAFIGFGGGVFNFLPQFSHIYPIGNYLVGFYAFAITYAMIKYRLMNIRLIITRSILYAILVGAVAAFFALSVVVVGELIGGNTQTSKIITYIATSFIVVVFLEPVKRTWAKLTDKIFYKDKIDYQEVLREVGNVVAREIDLYKLLKGTSQLLAERLKIKQVSSFVPNVQGKFHLLASSTQKESGIVLSDELVNYIQTNKKILIIDELIRDLGDLDEKSEHYKNLNSFVSNAENNKIEMIVPIVESKNLTAILIFNAKQSGDLYEQDDINFLEVLGPQIATSIEKSKLYEEVERFNKELQQKVEDRTKSLKEVNFALEERNKFLTTIQVVTNMISRTLDLKKVNQMIADSLATEVGYIGGMLSFVDEGHKYLKVGAITNNEQARDAFRILSKEPRDYKSLLEENYNIGVQTFLTGKINFSDQLAKFLSPPVDKTEIEQIQKKLGIKTIVGVPVFSEAKIIGVIEFYLAVTREKISSLDIEIMTALANQVGIVSRNLKLYNTLQHANAELQDANTRLRELDKAKSEFLSIASHQLRTPISAIKGYLSMMIDGDFGKLPDNISDVVKNIFESAARLARLINIFLNVSRIESGRLKLEKRPMQIDELIDSVIVELINQAKQKGVTLEYKKNKKAPPLILADADKLREVVLNLIDNAIKYTPKGSIVVTVKADDKLLNFKVTDTGIGIKKEEVGSLFRKFVRGSGVAQVHTSGSGLGLFIAQKIIKEHDGQVWAESEGSGKGSVFQFTLPVYNGHDVPAYKEDAKETGK</sequence>
<dbReference type="EC" id="2.7.13.3" evidence="2"/>
<evidence type="ECO:0000259" key="8">
    <source>
        <dbReference type="PROSITE" id="PS50109"/>
    </source>
</evidence>
<feature type="domain" description="Histidine kinase" evidence="8">
    <location>
        <begin position="703"/>
        <end position="923"/>
    </location>
</feature>
<feature type="transmembrane region" description="Helical" evidence="7">
    <location>
        <begin position="198"/>
        <end position="217"/>
    </location>
</feature>
<dbReference type="PRINTS" id="PR00344">
    <property type="entry name" value="BCTRLSENSOR"/>
</dbReference>
<dbReference type="InterPro" id="IPR003018">
    <property type="entry name" value="GAF"/>
</dbReference>
<dbReference type="InterPro" id="IPR005467">
    <property type="entry name" value="His_kinase_dom"/>
</dbReference>
<dbReference type="InterPro" id="IPR004358">
    <property type="entry name" value="Sig_transdc_His_kin-like_C"/>
</dbReference>
<dbReference type="InterPro" id="IPR036097">
    <property type="entry name" value="HisK_dim/P_sf"/>
</dbReference>
<dbReference type="PANTHER" id="PTHR43047">
    <property type="entry name" value="TWO-COMPONENT HISTIDINE PROTEIN KINASE"/>
    <property type="match status" value="1"/>
</dbReference>
<evidence type="ECO:0000256" key="2">
    <source>
        <dbReference type="ARBA" id="ARBA00012438"/>
    </source>
</evidence>
<name>A0A1G2BX73_9BACT</name>
<organism evidence="9 10">
    <name type="scientific">Candidatus Komeilibacteria bacterium RIFOXYC1_FULL_37_11</name>
    <dbReference type="NCBI Taxonomy" id="1798555"/>
    <lineage>
        <taxon>Bacteria</taxon>
        <taxon>Candidatus Komeiliibacteriota</taxon>
    </lineage>
</organism>
<dbReference type="InterPro" id="IPR029016">
    <property type="entry name" value="GAF-like_dom_sf"/>
</dbReference>
<dbReference type="InterPro" id="IPR036890">
    <property type="entry name" value="HATPase_C_sf"/>
</dbReference>
<evidence type="ECO:0000313" key="9">
    <source>
        <dbReference type="EMBL" id="OGY93732.1"/>
    </source>
</evidence>
<dbReference type="SUPFAM" id="SSF47384">
    <property type="entry name" value="Homodimeric domain of signal transducing histidine kinase"/>
    <property type="match status" value="1"/>
</dbReference>
<evidence type="ECO:0000256" key="6">
    <source>
        <dbReference type="SAM" id="Coils"/>
    </source>
</evidence>
<dbReference type="GO" id="GO:0000155">
    <property type="term" value="F:phosphorelay sensor kinase activity"/>
    <property type="evidence" value="ECO:0007669"/>
    <property type="project" value="InterPro"/>
</dbReference>
<dbReference type="FunFam" id="3.30.565.10:FF:000010">
    <property type="entry name" value="Sensor histidine kinase RcsC"/>
    <property type="match status" value="1"/>
</dbReference>
<dbReference type="SMART" id="SM00388">
    <property type="entry name" value="HisKA"/>
    <property type="match status" value="1"/>
</dbReference>
<dbReference type="Pfam" id="PF02518">
    <property type="entry name" value="HATPase_c"/>
    <property type="match status" value="1"/>
</dbReference>
<dbReference type="SUPFAM" id="SSF55781">
    <property type="entry name" value="GAF domain-like"/>
    <property type="match status" value="2"/>
</dbReference>
<keyword evidence="7" id="KW-1133">Transmembrane helix</keyword>
<dbReference type="Pfam" id="PF16927">
    <property type="entry name" value="HisKA_7TM"/>
    <property type="match status" value="1"/>
</dbReference>
<keyword evidence="6" id="KW-0175">Coiled coil</keyword>
<dbReference type="PANTHER" id="PTHR43047:SF72">
    <property type="entry name" value="OSMOSENSING HISTIDINE PROTEIN KINASE SLN1"/>
    <property type="match status" value="1"/>
</dbReference>
<proteinExistence type="predicted"/>
<dbReference type="Pfam" id="PF13185">
    <property type="entry name" value="GAF_2"/>
    <property type="match status" value="1"/>
</dbReference>
<dbReference type="Gene3D" id="3.30.565.10">
    <property type="entry name" value="Histidine kinase-like ATPase, C-terminal domain"/>
    <property type="match status" value="1"/>
</dbReference>
<dbReference type="CDD" id="cd00082">
    <property type="entry name" value="HisKA"/>
    <property type="match status" value="1"/>
</dbReference>
<dbReference type="SUPFAM" id="SSF55874">
    <property type="entry name" value="ATPase domain of HSP90 chaperone/DNA topoisomerase II/histidine kinase"/>
    <property type="match status" value="1"/>
</dbReference>
<feature type="transmembrane region" description="Helical" evidence="7">
    <location>
        <begin position="6"/>
        <end position="24"/>
    </location>
</feature>
<keyword evidence="7" id="KW-0812">Transmembrane</keyword>
<gene>
    <name evidence="9" type="ORF">A2406_04165</name>
</gene>
<dbReference type="Gene3D" id="1.10.287.130">
    <property type="match status" value="1"/>
</dbReference>
<dbReference type="GO" id="GO:0009927">
    <property type="term" value="F:histidine phosphotransfer kinase activity"/>
    <property type="evidence" value="ECO:0007669"/>
    <property type="project" value="TreeGrafter"/>
</dbReference>
<dbReference type="GO" id="GO:0005886">
    <property type="term" value="C:plasma membrane"/>
    <property type="evidence" value="ECO:0007669"/>
    <property type="project" value="TreeGrafter"/>
</dbReference>
<dbReference type="PROSITE" id="PS50109">
    <property type="entry name" value="HIS_KIN"/>
    <property type="match status" value="1"/>
</dbReference>
<feature type="transmembrane region" description="Helical" evidence="7">
    <location>
        <begin position="36"/>
        <end position="56"/>
    </location>
</feature>
<feature type="transmembrane region" description="Helical" evidence="7">
    <location>
        <begin position="229"/>
        <end position="251"/>
    </location>
</feature>
<reference evidence="9 10" key="1">
    <citation type="journal article" date="2016" name="Nat. Commun.">
        <title>Thousands of microbial genomes shed light on interconnected biogeochemical processes in an aquifer system.</title>
        <authorList>
            <person name="Anantharaman K."/>
            <person name="Brown C.T."/>
            <person name="Hug L.A."/>
            <person name="Sharon I."/>
            <person name="Castelle C.J."/>
            <person name="Probst A.J."/>
            <person name="Thomas B.C."/>
            <person name="Singh A."/>
            <person name="Wilkins M.J."/>
            <person name="Karaoz U."/>
            <person name="Brodie E.L."/>
            <person name="Williams K.H."/>
            <person name="Hubbard S.S."/>
            <person name="Banfield J.F."/>
        </authorList>
    </citation>
    <scope>NUCLEOTIDE SEQUENCE [LARGE SCALE GENOMIC DNA]</scope>
</reference>
<evidence type="ECO:0000256" key="4">
    <source>
        <dbReference type="ARBA" id="ARBA00022679"/>
    </source>
</evidence>
<dbReference type="EMBL" id="MHKQ01000018">
    <property type="protein sequence ID" value="OGY93732.1"/>
    <property type="molecule type" value="Genomic_DNA"/>
</dbReference>
<feature type="transmembrane region" description="Helical" evidence="7">
    <location>
        <begin position="137"/>
        <end position="160"/>
    </location>
</feature>
<keyword evidence="5" id="KW-0418">Kinase</keyword>
<dbReference type="AlphaFoldDB" id="A0A1G2BX73"/>
<dbReference type="Pfam" id="PF00512">
    <property type="entry name" value="HisKA"/>
    <property type="match status" value="1"/>
</dbReference>
<keyword evidence="3" id="KW-0597">Phosphoprotein</keyword>
<dbReference type="SMART" id="SM00065">
    <property type="entry name" value="GAF"/>
    <property type="match status" value="2"/>
</dbReference>
<dbReference type="Proteomes" id="UP000177626">
    <property type="component" value="Unassembled WGS sequence"/>
</dbReference>
<feature type="transmembrane region" description="Helical" evidence="7">
    <location>
        <begin position="172"/>
        <end position="192"/>
    </location>
</feature>
<dbReference type="InterPro" id="IPR031621">
    <property type="entry name" value="HisKA_7TM"/>
</dbReference>